<comment type="caution">
    <text evidence="1">The sequence shown here is derived from an EMBL/GenBank/DDBJ whole genome shotgun (WGS) entry which is preliminary data.</text>
</comment>
<evidence type="ECO:0000313" key="1">
    <source>
        <dbReference type="EMBL" id="KAL2542234.1"/>
    </source>
</evidence>
<proteinExistence type="predicted"/>
<accession>A0ABD1VXW1</accession>
<dbReference type="PANTHER" id="PTHR31479:SF4">
    <property type="entry name" value="FUNGAL LIPASE-LIKE DOMAIN-CONTAINING PROTEIN"/>
    <property type="match status" value="1"/>
</dbReference>
<dbReference type="Proteomes" id="UP001604336">
    <property type="component" value="Unassembled WGS sequence"/>
</dbReference>
<name>A0ABD1VXW1_9LAMI</name>
<gene>
    <name evidence="1" type="ORF">Adt_03212</name>
</gene>
<dbReference type="PANTHER" id="PTHR31479">
    <property type="entry name" value="ALPHA/BETA-HYDROLASES SUPERFAMILY PROTEIN"/>
    <property type="match status" value="1"/>
</dbReference>
<evidence type="ECO:0000313" key="2">
    <source>
        <dbReference type="Proteomes" id="UP001604336"/>
    </source>
</evidence>
<keyword evidence="2" id="KW-1185">Reference proteome</keyword>
<dbReference type="AlphaFoldDB" id="A0ABD1VXW1"/>
<protein>
    <submittedName>
        <fullName evidence="1">Alpha/beta-Hydrolases superfamily protein</fullName>
    </submittedName>
</protein>
<dbReference type="SUPFAM" id="SSF53474">
    <property type="entry name" value="alpha/beta-Hydrolases"/>
    <property type="match status" value="1"/>
</dbReference>
<dbReference type="InterPro" id="IPR029058">
    <property type="entry name" value="AB_hydrolase_fold"/>
</dbReference>
<organism evidence="1 2">
    <name type="scientific">Abeliophyllum distichum</name>
    <dbReference type="NCBI Taxonomy" id="126358"/>
    <lineage>
        <taxon>Eukaryota</taxon>
        <taxon>Viridiplantae</taxon>
        <taxon>Streptophyta</taxon>
        <taxon>Embryophyta</taxon>
        <taxon>Tracheophyta</taxon>
        <taxon>Spermatophyta</taxon>
        <taxon>Magnoliopsida</taxon>
        <taxon>eudicotyledons</taxon>
        <taxon>Gunneridae</taxon>
        <taxon>Pentapetalae</taxon>
        <taxon>asterids</taxon>
        <taxon>lamiids</taxon>
        <taxon>Lamiales</taxon>
        <taxon>Oleaceae</taxon>
        <taxon>Forsythieae</taxon>
        <taxon>Abeliophyllum</taxon>
    </lineage>
</organism>
<reference evidence="2" key="1">
    <citation type="submission" date="2024-07" db="EMBL/GenBank/DDBJ databases">
        <title>Two chromosome-level genome assemblies of Korean endemic species Abeliophyllum distichum and Forsythia ovata (Oleaceae).</title>
        <authorList>
            <person name="Jang H."/>
        </authorList>
    </citation>
    <scope>NUCLEOTIDE SEQUENCE [LARGE SCALE GENOMIC DNA]</scope>
</reference>
<sequence length="187" mass="20771">MNNLQNSSHFRAGMESVRNIVYKDGVGNTNVWVAGHSLGSYIALLIGRIMAKIGIHIETYIFNPPFISPPIELIKNKKLKHGLMFSNSILTARLAIAVNGGHKPRCAKSQVGKALQQRIWLRKSPVPCGRGLEIDEHLQMEEAGWKKSQVLCGRGLAPEEPLKIEEASCRRAESHVGEAWQQKSVLK</sequence>
<dbReference type="EMBL" id="JBFOLK010000001">
    <property type="protein sequence ID" value="KAL2542234.1"/>
    <property type="molecule type" value="Genomic_DNA"/>
</dbReference>